<keyword evidence="2 3" id="KW-0802">TPR repeat</keyword>
<dbReference type="SMART" id="SM00028">
    <property type="entry name" value="TPR"/>
    <property type="match status" value="4"/>
</dbReference>
<dbReference type="PANTHER" id="PTHR45641:SF19">
    <property type="entry name" value="NEPHROCYSTIN-3"/>
    <property type="match status" value="1"/>
</dbReference>
<accession>A0A2P6NML7</accession>
<proteinExistence type="predicted"/>
<dbReference type="SUPFAM" id="SSF48452">
    <property type="entry name" value="TPR-like"/>
    <property type="match status" value="1"/>
</dbReference>
<protein>
    <submittedName>
        <fullName evidence="5">TPR repeat-containing protein</fullName>
    </submittedName>
</protein>
<dbReference type="InParanoid" id="A0A2P6NML7"/>
<dbReference type="InterPro" id="IPR011990">
    <property type="entry name" value="TPR-like_helical_dom_sf"/>
</dbReference>
<feature type="region of interest" description="Disordered" evidence="4">
    <location>
        <begin position="1"/>
        <end position="101"/>
    </location>
</feature>
<dbReference type="PROSITE" id="PS50005">
    <property type="entry name" value="TPR"/>
    <property type="match status" value="1"/>
</dbReference>
<evidence type="ECO:0000313" key="5">
    <source>
        <dbReference type="EMBL" id="PRP85215.1"/>
    </source>
</evidence>
<feature type="compositionally biased region" description="Polar residues" evidence="4">
    <location>
        <begin position="53"/>
        <end position="75"/>
    </location>
</feature>
<dbReference type="AlphaFoldDB" id="A0A2P6NML7"/>
<feature type="compositionally biased region" description="Low complexity" evidence="4">
    <location>
        <begin position="76"/>
        <end position="85"/>
    </location>
</feature>
<organism evidence="5 6">
    <name type="scientific">Planoprotostelium fungivorum</name>
    <dbReference type="NCBI Taxonomy" id="1890364"/>
    <lineage>
        <taxon>Eukaryota</taxon>
        <taxon>Amoebozoa</taxon>
        <taxon>Evosea</taxon>
        <taxon>Variosea</taxon>
        <taxon>Cavosteliida</taxon>
        <taxon>Cavosteliaceae</taxon>
        <taxon>Planoprotostelium</taxon>
    </lineage>
</organism>
<keyword evidence="6" id="KW-1185">Reference proteome</keyword>
<evidence type="ECO:0000256" key="1">
    <source>
        <dbReference type="ARBA" id="ARBA00022737"/>
    </source>
</evidence>
<evidence type="ECO:0000256" key="3">
    <source>
        <dbReference type="PROSITE-ProRule" id="PRU00339"/>
    </source>
</evidence>
<dbReference type="EMBL" id="MDYQ01000048">
    <property type="protein sequence ID" value="PRP85215.1"/>
    <property type="molecule type" value="Genomic_DNA"/>
</dbReference>
<dbReference type="PANTHER" id="PTHR45641">
    <property type="entry name" value="TETRATRICOPEPTIDE REPEAT PROTEIN (AFU_ORTHOLOGUE AFUA_6G03870)"/>
    <property type="match status" value="1"/>
</dbReference>
<dbReference type="Gene3D" id="3.10.20.90">
    <property type="entry name" value="Phosphatidylinositol 3-kinase Catalytic Subunit, Chain A, domain 1"/>
    <property type="match status" value="1"/>
</dbReference>
<feature type="repeat" description="TPR" evidence="3">
    <location>
        <begin position="443"/>
        <end position="476"/>
    </location>
</feature>
<evidence type="ECO:0000313" key="6">
    <source>
        <dbReference type="Proteomes" id="UP000241769"/>
    </source>
</evidence>
<dbReference type="Proteomes" id="UP000241769">
    <property type="component" value="Unassembled WGS sequence"/>
</dbReference>
<dbReference type="Pfam" id="PF13424">
    <property type="entry name" value="TPR_12"/>
    <property type="match status" value="1"/>
</dbReference>
<name>A0A2P6NML7_9EUKA</name>
<reference evidence="5 6" key="1">
    <citation type="journal article" date="2018" name="Genome Biol. Evol.">
        <title>Multiple Roots of Fruiting Body Formation in Amoebozoa.</title>
        <authorList>
            <person name="Hillmann F."/>
            <person name="Forbes G."/>
            <person name="Novohradska S."/>
            <person name="Ferling I."/>
            <person name="Riege K."/>
            <person name="Groth M."/>
            <person name="Westermann M."/>
            <person name="Marz M."/>
            <person name="Spaller T."/>
            <person name="Winckler T."/>
            <person name="Schaap P."/>
            <person name="Glockner G."/>
        </authorList>
    </citation>
    <scope>NUCLEOTIDE SEQUENCE [LARGE SCALE GENOMIC DNA]</scope>
    <source>
        <strain evidence="5 6">Jena</strain>
    </source>
</reference>
<dbReference type="Gene3D" id="1.25.40.10">
    <property type="entry name" value="Tetratricopeptide repeat domain"/>
    <property type="match status" value="2"/>
</dbReference>
<gene>
    <name evidence="5" type="ORF">PROFUN_06985</name>
</gene>
<evidence type="ECO:0000256" key="4">
    <source>
        <dbReference type="SAM" id="MobiDB-lite"/>
    </source>
</evidence>
<comment type="caution">
    <text evidence="5">The sequence shown here is derived from an EMBL/GenBank/DDBJ whole genome shotgun (WGS) entry which is preliminary data.</text>
</comment>
<dbReference type="InterPro" id="IPR019734">
    <property type="entry name" value="TPR_rpt"/>
</dbReference>
<evidence type="ECO:0000256" key="2">
    <source>
        <dbReference type="ARBA" id="ARBA00022803"/>
    </source>
</evidence>
<dbReference type="OrthoDB" id="3259098at2759"/>
<dbReference type="STRING" id="1890364.A0A2P6NML7"/>
<feature type="compositionally biased region" description="Basic and acidic residues" evidence="4">
    <location>
        <begin position="19"/>
        <end position="52"/>
    </location>
</feature>
<keyword evidence="1" id="KW-0677">Repeat</keyword>
<sequence>MSQMTGPSPTGELTPEQISEMRKQLEAKKKEIEEERKRIAARREQRLMKSDSHVSLTSLVSPTNSLPNSGATSPVSLSSSLRLSSTNECDTEKDQPIQKSTTSVTDDLIQLTPTASLSVTSIVTFKGSDNLTFKVEKAALDSKSDYIIDFSIVAISPGDYHHRTHQTLKTCEGEDKEISFRFNTLEDTVICVVKDMMMELSIQDKYEETIQNLMRHEVERLMKERETDKRNELLYRAETLESLKRFAEAQFCYKTLKELMDDLDDYSTSLIDIRQRIFLGLGHIDYKDKRLKEARNNYEQFLLLESRKTNVRGNSGIELEEGTTLAPNSNDTIPNKIRAFIGLAKVHAKEKNFKQAESILKGILLDQGDDEKTAEVIRTALVNVYEKQGKLYESETIYKRLYEERNHTYNTLETQAEKLMSVDSLPEAQVLFKQALDMKESALPILEKLAVLYVKHNKYKEAIESYGSCLEMKEKLRDPEHYSLSDTLCSMAKVLTYQSRWEEAEQHLVRSKKITEKALQSNENLLGCSTRSSGTDVGKIQARNTEIKKGLLVSLNGLIDLYNELQRPDEVNNLKKRLNEISAPSGQ</sequence>